<comment type="pathway">
    <text evidence="1">Purine metabolism; 7-cyano-7-deazaguanine biosynthesis.</text>
</comment>
<keyword evidence="6" id="KW-0862">Zinc</keyword>
<protein>
    <recommendedName>
        <fullName evidence="9">7-cyano-7-deazaguanine synthase</fullName>
        <ecNumber evidence="9">6.3.4.20</ecNumber>
    </recommendedName>
</protein>
<evidence type="ECO:0000256" key="7">
    <source>
        <dbReference type="ARBA" id="ARBA00022840"/>
    </source>
</evidence>
<dbReference type="RefSeq" id="WP_145241922.1">
    <property type="nucleotide sequence ID" value="NZ_CP036273.1"/>
</dbReference>
<evidence type="ECO:0000256" key="5">
    <source>
        <dbReference type="ARBA" id="ARBA00022785"/>
    </source>
</evidence>
<proteinExistence type="inferred from homology"/>
<keyword evidence="4" id="KW-0547">Nucleotide-binding</keyword>
<sequence>MTPTDAWPPPRPDAPLAVLVSGGLDSAVLLAEAAWAYPAVVPVYVRVGMLWEDAERAHLDRFLAAVRTPALRPLVELAQPAADLYGGHWSVTGTDVPSATAAHDADFLPGRNVLLFAKPLLWCHLHGVPELATAPLGTNPFPDATPAFYDGLAAVVARGMNLPPVRVLRPYAKLTKTDVLRRGLRFPLEFTFSCVRPAGHVPCGECIKCGERQAGFRAAGVPDPTRYATEGDRCSR</sequence>
<comment type="catalytic activity">
    <reaction evidence="10">
        <text>7-carboxy-7-carbaguanine + NH4(+) + 2 ATP = 7-cyano-7-carbaguanine + 2 AMP + 2 diphosphate + 2 H(+)</text>
        <dbReference type="Rhea" id="RHEA:27982"/>
        <dbReference type="ChEBI" id="CHEBI:15378"/>
        <dbReference type="ChEBI" id="CHEBI:28938"/>
        <dbReference type="ChEBI" id="CHEBI:30616"/>
        <dbReference type="ChEBI" id="CHEBI:33019"/>
        <dbReference type="ChEBI" id="CHEBI:45075"/>
        <dbReference type="ChEBI" id="CHEBI:61036"/>
        <dbReference type="ChEBI" id="CHEBI:456215"/>
        <dbReference type="EC" id="6.3.4.20"/>
    </reaction>
</comment>
<keyword evidence="12" id="KW-1185">Reference proteome</keyword>
<dbReference type="GO" id="GO:0005524">
    <property type="term" value="F:ATP binding"/>
    <property type="evidence" value="ECO:0007669"/>
    <property type="project" value="UniProtKB-KW"/>
</dbReference>
<accession>A0A517XXN7</accession>
<keyword evidence="2 11" id="KW-0436">Ligase</keyword>
<dbReference type="KEGG" id="uli:ETAA1_42770"/>
<dbReference type="InterPro" id="IPR014729">
    <property type="entry name" value="Rossmann-like_a/b/a_fold"/>
</dbReference>
<comment type="similarity">
    <text evidence="8">Belongs to the QueC family.</text>
</comment>
<reference evidence="11 12" key="1">
    <citation type="submission" date="2019-02" db="EMBL/GenBank/DDBJ databases">
        <title>Deep-cultivation of Planctomycetes and their phenomic and genomic characterization uncovers novel biology.</title>
        <authorList>
            <person name="Wiegand S."/>
            <person name="Jogler M."/>
            <person name="Boedeker C."/>
            <person name="Pinto D."/>
            <person name="Vollmers J."/>
            <person name="Rivas-Marin E."/>
            <person name="Kohn T."/>
            <person name="Peeters S.H."/>
            <person name="Heuer A."/>
            <person name="Rast P."/>
            <person name="Oberbeckmann S."/>
            <person name="Bunk B."/>
            <person name="Jeske O."/>
            <person name="Meyerdierks A."/>
            <person name="Storesund J.E."/>
            <person name="Kallscheuer N."/>
            <person name="Luecker S."/>
            <person name="Lage O.M."/>
            <person name="Pohl T."/>
            <person name="Merkel B.J."/>
            <person name="Hornburger P."/>
            <person name="Mueller R.-W."/>
            <person name="Bruemmer F."/>
            <person name="Labrenz M."/>
            <person name="Spormann A.M."/>
            <person name="Op den Camp H."/>
            <person name="Overmann J."/>
            <person name="Amann R."/>
            <person name="Jetten M.S.M."/>
            <person name="Mascher T."/>
            <person name="Medema M.H."/>
            <person name="Devos D.P."/>
            <person name="Kaster A.-K."/>
            <person name="Ovreas L."/>
            <person name="Rohde M."/>
            <person name="Galperin M.Y."/>
            <person name="Jogler C."/>
        </authorList>
    </citation>
    <scope>NUCLEOTIDE SEQUENCE [LARGE SCALE GENOMIC DNA]</scope>
    <source>
        <strain evidence="11 12">ETA_A1</strain>
    </source>
</reference>
<keyword evidence="3" id="KW-0479">Metal-binding</keyword>
<organism evidence="11 12">
    <name type="scientific">Urbifossiella limnaea</name>
    <dbReference type="NCBI Taxonomy" id="2528023"/>
    <lineage>
        <taxon>Bacteria</taxon>
        <taxon>Pseudomonadati</taxon>
        <taxon>Planctomycetota</taxon>
        <taxon>Planctomycetia</taxon>
        <taxon>Gemmatales</taxon>
        <taxon>Gemmataceae</taxon>
        <taxon>Urbifossiella</taxon>
    </lineage>
</organism>
<evidence type="ECO:0000256" key="9">
    <source>
        <dbReference type="ARBA" id="ARBA00039149"/>
    </source>
</evidence>
<gene>
    <name evidence="11" type="primary">queC_2</name>
    <name evidence="11" type="ORF">ETAA1_42770</name>
</gene>
<dbReference type="PANTHER" id="PTHR42914">
    <property type="entry name" value="7-CYANO-7-DEAZAGUANINE SYNTHASE"/>
    <property type="match status" value="1"/>
</dbReference>
<evidence type="ECO:0000313" key="12">
    <source>
        <dbReference type="Proteomes" id="UP000319576"/>
    </source>
</evidence>
<dbReference type="GO" id="GO:0008616">
    <property type="term" value="P:tRNA queuosine(34) biosynthetic process"/>
    <property type="evidence" value="ECO:0007669"/>
    <property type="project" value="UniProtKB-KW"/>
</dbReference>
<dbReference type="Pfam" id="PF06508">
    <property type="entry name" value="QueC"/>
    <property type="match status" value="1"/>
</dbReference>
<dbReference type="EC" id="6.3.4.20" evidence="9"/>
<dbReference type="OrthoDB" id="9789567at2"/>
<evidence type="ECO:0000256" key="4">
    <source>
        <dbReference type="ARBA" id="ARBA00022741"/>
    </source>
</evidence>
<dbReference type="SUPFAM" id="SSF52402">
    <property type="entry name" value="Adenine nucleotide alpha hydrolases-like"/>
    <property type="match status" value="1"/>
</dbReference>
<dbReference type="EMBL" id="CP036273">
    <property type="protein sequence ID" value="QDU22299.1"/>
    <property type="molecule type" value="Genomic_DNA"/>
</dbReference>
<evidence type="ECO:0000256" key="3">
    <source>
        <dbReference type="ARBA" id="ARBA00022723"/>
    </source>
</evidence>
<dbReference type="Gene3D" id="3.40.50.620">
    <property type="entry name" value="HUPs"/>
    <property type="match status" value="1"/>
</dbReference>
<dbReference type="PANTHER" id="PTHR42914:SF1">
    <property type="entry name" value="7-CYANO-7-DEAZAGUANINE SYNTHASE"/>
    <property type="match status" value="1"/>
</dbReference>
<dbReference type="Proteomes" id="UP000319576">
    <property type="component" value="Chromosome"/>
</dbReference>
<evidence type="ECO:0000313" key="11">
    <source>
        <dbReference type="EMBL" id="QDU22299.1"/>
    </source>
</evidence>
<dbReference type="GO" id="GO:0046872">
    <property type="term" value="F:metal ion binding"/>
    <property type="evidence" value="ECO:0007669"/>
    <property type="project" value="UniProtKB-KW"/>
</dbReference>
<evidence type="ECO:0000256" key="8">
    <source>
        <dbReference type="ARBA" id="ARBA00037993"/>
    </source>
</evidence>
<name>A0A517XXN7_9BACT</name>
<evidence type="ECO:0000256" key="10">
    <source>
        <dbReference type="ARBA" id="ARBA00047890"/>
    </source>
</evidence>
<keyword evidence="7" id="KW-0067">ATP-binding</keyword>
<dbReference type="InterPro" id="IPR018317">
    <property type="entry name" value="QueC"/>
</dbReference>
<dbReference type="GO" id="GO:0016874">
    <property type="term" value="F:ligase activity"/>
    <property type="evidence" value="ECO:0007669"/>
    <property type="project" value="UniProtKB-KW"/>
</dbReference>
<keyword evidence="5" id="KW-0671">Queuosine biosynthesis</keyword>
<evidence type="ECO:0000256" key="6">
    <source>
        <dbReference type="ARBA" id="ARBA00022833"/>
    </source>
</evidence>
<evidence type="ECO:0000256" key="1">
    <source>
        <dbReference type="ARBA" id="ARBA00005061"/>
    </source>
</evidence>
<dbReference type="AlphaFoldDB" id="A0A517XXN7"/>
<evidence type="ECO:0000256" key="2">
    <source>
        <dbReference type="ARBA" id="ARBA00022598"/>
    </source>
</evidence>